<keyword evidence="4" id="KW-1185">Reference proteome</keyword>
<comment type="cofactor">
    <cofactor evidence="1">
        <name>Mg(2+)</name>
        <dbReference type="ChEBI" id="CHEBI:18420"/>
    </cofactor>
</comment>
<dbReference type="RefSeq" id="XP_034243489.1">
    <property type="nucleotide sequence ID" value="XM_034387598.1"/>
</dbReference>
<dbReference type="EC" id="5.6.2.3" evidence="1"/>
<dbReference type="GeneID" id="117646558"/>
<dbReference type="KEGG" id="tpal:117646558"/>
<keyword evidence="1" id="KW-0347">Helicase</keyword>
<evidence type="ECO:0000256" key="1">
    <source>
        <dbReference type="RuleBase" id="RU363044"/>
    </source>
</evidence>
<evidence type="ECO:0000313" key="4">
    <source>
        <dbReference type="Proteomes" id="UP000515158"/>
    </source>
</evidence>
<feature type="domain" description="DNA helicase Pif1-like 2B" evidence="3">
    <location>
        <begin position="166"/>
        <end position="210"/>
    </location>
</feature>
<evidence type="ECO:0000313" key="5">
    <source>
        <dbReference type="RefSeq" id="XP_034243489.1"/>
    </source>
</evidence>
<keyword evidence="1" id="KW-0067">ATP-binding</keyword>
<dbReference type="Pfam" id="PF05970">
    <property type="entry name" value="PIF1"/>
    <property type="match status" value="1"/>
</dbReference>
<dbReference type="GO" id="GO:0016787">
    <property type="term" value="F:hydrolase activity"/>
    <property type="evidence" value="ECO:0007669"/>
    <property type="project" value="UniProtKB-KW"/>
</dbReference>
<dbReference type="SUPFAM" id="SSF52540">
    <property type="entry name" value="P-loop containing nucleoside triphosphate hydrolases"/>
    <property type="match status" value="1"/>
</dbReference>
<keyword evidence="1" id="KW-0234">DNA repair</keyword>
<dbReference type="Proteomes" id="UP000515158">
    <property type="component" value="Unplaced"/>
</dbReference>
<organism evidence="5">
    <name type="scientific">Thrips palmi</name>
    <name type="common">Melon thrips</name>
    <dbReference type="NCBI Taxonomy" id="161013"/>
    <lineage>
        <taxon>Eukaryota</taxon>
        <taxon>Metazoa</taxon>
        <taxon>Ecdysozoa</taxon>
        <taxon>Arthropoda</taxon>
        <taxon>Hexapoda</taxon>
        <taxon>Insecta</taxon>
        <taxon>Pterygota</taxon>
        <taxon>Neoptera</taxon>
        <taxon>Paraneoptera</taxon>
        <taxon>Thysanoptera</taxon>
        <taxon>Terebrantia</taxon>
        <taxon>Thripoidea</taxon>
        <taxon>Thripidae</taxon>
        <taxon>Thrips</taxon>
    </lineage>
</organism>
<protein>
    <recommendedName>
        <fullName evidence="1">ATP-dependent DNA helicase</fullName>
        <ecNumber evidence="1">5.6.2.3</ecNumber>
    </recommendedName>
</protein>
<dbReference type="InterPro" id="IPR010285">
    <property type="entry name" value="DNA_helicase_pif1-like_DEAD"/>
</dbReference>
<accession>A0A6P8ZP50</accession>
<dbReference type="OrthoDB" id="6622900at2759"/>
<dbReference type="GO" id="GO:0000723">
    <property type="term" value="P:telomere maintenance"/>
    <property type="evidence" value="ECO:0007669"/>
    <property type="project" value="InterPro"/>
</dbReference>
<proteinExistence type="inferred from homology"/>
<dbReference type="PANTHER" id="PTHR10492:SF102">
    <property type="entry name" value="ATP-DEPENDENT DNA HELICASE"/>
    <property type="match status" value="1"/>
</dbReference>
<dbReference type="AlphaFoldDB" id="A0A6P8ZP50"/>
<reference evidence="5" key="1">
    <citation type="submission" date="2025-08" db="UniProtKB">
        <authorList>
            <consortium name="RefSeq"/>
        </authorList>
    </citation>
    <scope>IDENTIFICATION</scope>
    <source>
        <tissue evidence="5">Total insect</tissue>
    </source>
</reference>
<dbReference type="InParanoid" id="A0A6P8ZP50"/>
<evidence type="ECO:0000259" key="3">
    <source>
        <dbReference type="Pfam" id="PF21530"/>
    </source>
</evidence>
<dbReference type="GO" id="GO:0005524">
    <property type="term" value="F:ATP binding"/>
    <property type="evidence" value="ECO:0007669"/>
    <property type="project" value="UniProtKB-KW"/>
</dbReference>
<keyword evidence="1" id="KW-0547">Nucleotide-binding</keyword>
<dbReference type="InterPro" id="IPR027417">
    <property type="entry name" value="P-loop_NTPase"/>
</dbReference>
<sequence>MRSWHLDVIDNVLCDIMMDENLGKVTSFGGKVVVVSGDFLQILPIVESHEDPVAECANDQVNPETIIIPQYLGKGTSRRKINNYLNLDELINAVFRNDFENPRLAVLTPTNHACRVINLAVLELIFGPLSTYFGHSSWERQAESEINNRDDEGEEVMDFSRPDLLAQKIESSSFPPHELHLKLNAMIIIPTNLCLSRGIVNGTRGKIVALGVHTITVQVLTGKMKDKLLILPRLRLSQALRQES</sequence>
<comment type="similarity">
    <text evidence="1">Belongs to the helicase family.</text>
</comment>
<dbReference type="GO" id="GO:0006281">
    <property type="term" value="P:DNA repair"/>
    <property type="evidence" value="ECO:0007669"/>
    <property type="project" value="UniProtKB-KW"/>
</dbReference>
<keyword evidence="1" id="KW-0233">DNA recombination</keyword>
<comment type="catalytic activity">
    <reaction evidence="1">
        <text>ATP + H2O = ADP + phosphate + H(+)</text>
        <dbReference type="Rhea" id="RHEA:13065"/>
        <dbReference type="ChEBI" id="CHEBI:15377"/>
        <dbReference type="ChEBI" id="CHEBI:15378"/>
        <dbReference type="ChEBI" id="CHEBI:30616"/>
        <dbReference type="ChEBI" id="CHEBI:43474"/>
        <dbReference type="ChEBI" id="CHEBI:456216"/>
        <dbReference type="EC" id="5.6.2.3"/>
    </reaction>
</comment>
<dbReference type="GO" id="GO:0043139">
    <property type="term" value="F:5'-3' DNA helicase activity"/>
    <property type="evidence" value="ECO:0007669"/>
    <property type="project" value="UniProtKB-EC"/>
</dbReference>
<name>A0A6P8ZP50_THRPL</name>
<gene>
    <name evidence="5" type="primary">LOC117646558</name>
</gene>
<dbReference type="Pfam" id="PF21530">
    <property type="entry name" value="Pif1_2B_dom"/>
    <property type="match status" value="1"/>
</dbReference>
<dbReference type="GO" id="GO:0006310">
    <property type="term" value="P:DNA recombination"/>
    <property type="evidence" value="ECO:0007669"/>
    <property type="project" value="UniProtKB-KW"/>
</dbReference>
<keyword evidence="1" id="KW-0227">DNA damage</keyword>
<feature type="domain" description="DNA helicase Pif1-like DEAD-box helicase" evidence="2">
    <location>
        <begin position="6"/>
        <end position="49"/>
    </location>
</feature>
<dbReference type="InterPro" id="IPR049163">
    <property type="entry name" value="Pif1-like_2B_dom"/>
</dbReference>
<dbReference type="PANTHER" id="PTHR10492">
    <property type="match status" value="1"/>
</dbReference>
<evidence type="ECO:0000259" key="2">
    <source>
        <dbReference type="Pfam" id="PF05970"/>
    </source>
</evidence>
<keyword evidence="1" id="KW-0378">Hydrolase</keyword>